<dbReference type="EMBL" id="SRLO01003692">
    <property type="protein sequence ID" value="TNN31208.1"/>
    <property type="molecule type" value="Genomic_DNA"/>
</dbReference>
<sequence>MSTPSMKIWPSDASMMRNSASVREDLPAPVRPTIPTLRATMLVSTSEDILTSQVREEVSCTWGQEQDKREVNRLQY</sequence>
<accession>A0A4Z2EQT8</accession>
<dbReference type="AlphaFoldDB" id="A0A4Z2EQT8"/>
<evidence type="ECO:0000313" key="2">
    <source>
        <dbReference type="Proteomes" id="UP000314294"/>
    </source>
</evidence>
<dbReference type="OrthoDB" id="10575098at2759"/>
<organism evidence="1 2">
    <name type="scientific">Liparis tanakae</name>
    <name type="common">Tanaka's snailfish</name>
    <dbReference type="NCBI Taxonomy" id="230148"/>
    <lineage>
        <taxon>Eukaryota</taxon>
        <taxon>Metazoa</taxon>
        <taxon>Chordata</taxon>
        <taxon>Craniata</taxon>
        <taxon>Vertebrata</taxon>
        <taxon>Euteleostomi</taxon>
        <taxon>Actinopterygii</taxon>
        <taxon>Neopterygii</taxon>
        <taxon>Teleostei</taxon>
        <taxon>Neoteleostei</taxon>
        <taxon>Acanthomorphata</taxon>
        <taxon>Eupercaria</taxon>
        <taxon>Perciformes</taxon>
        <taxon>Cottioidei</taxon>
        <taxon>Cottales</taxon>
        <taxon>Liparidae</taxon>
        <taxon>Liparis</taxon>
    </lineage>
</organism>
<dbReference type="Proteomes" id="UP000314294">
    <property type="component" value="Unassembled WGS sequence"/>
</dbReference>
<name>A0A4Z2EQT8_9TELE</name>
<reference evidence="1 2" key="1">
    <citation type="submission" date="2019-03" db="EMBL/GenBank/DDBJ databases">
        <title>First draft genome of Liparis tanakae, snailfish: a comprehensive survey of snailfish specific genes.</title>
        <authorList>
            <person name="Kim W."/>
            <person name="Song I."/>
            <person name="Jeong J.-H."/>
            <person name="Kim D."/>
            <person name="Kim S."/>
            <person name="Ryu S."/>
            <person name="Song J.Y."/>
            <person name="Lee S.K."/>
        </authorList>
    </citation>
    <scope>NUCLEOTIDE SEQUENCE [LARGE SCALE GENOMIC DNA]</scope>
    <source>
        <tissue evidence="1">Muscle</tissue>
    </source>
</reference>
<gene>
    <name evidence="1" type="ORF">EYF80_058640</name>
</gene>
<comment type="caution">
    <text evidence="1">The sequence shown here is derived from an EMBL/GenBank/DDBJ whole genome shotgun (WGS) entry which is preliminary data.</text>
</comment>
<evidence type="ECO:0000313" key="1">
    <source>
        <dbReference type="EMBL" id="TNN31208.1"/>
    </source>
</evidence>
<proteinExistence type="predicted"/>
<protein>
    <submittedName>
        <fullName evidence="1">Uncharacterized protein</fullName>
    </submittedName>
</protein>
<keyword evidence="2" id="KW-1185">Reference proteome</keyword>